<evidence type="ECO:0000256" key="10">
    <source>
        <dbReference type="ARBA" id="ARBA00023302"/>
    </source>
</evidence>
<evidence type="ECO:0000256" key="2">
    <source>
        <dbReference type="ARBA" id="ARBA00007831"/>
    </source>
</evidence>
<evidence type="ECO:0000256" key="13">
    <source>
        <dbReference type="RuleBase" id="RU003540"/>
    </source>
</evidence>
<evidence type="ECO:0000256" key="7">
    <source>
        <dbReference type="ARBA" id="ARBA00022837"/>
    </source>
</evidence>
<dbReference type="PRINTS" id="PR00196">
    <property type="entry name" value="ANNEXIN"/>
</dbReference>
<comment type="domain">
    <text evidence="13">A pair of annexin repeats may form one binding site for calcium and phospholipid.</text>
</comment>
<evidence type="ECO:0000256" key="1">
    <source>
        <dbReference type="ARBA" id="ARBA00004302"/>
    </source>
</evidence>
<dbReference type="InterPro" id="IPR018252">
    <property type="entry name" value="Annexin_repeat_CS"/>
</dbReference>
<dbReference type="Gene3D" id="1.10.220.10">
    <property type="entry name" value="Annexin"/>
    <property type="match status" value="4"/>
</dbReference>
<evidence type="ECO:0000256" key="11">
    <source>
        <dbReference type="ARBA" id="ARBA00056131"/>
    </source>
</evidence>
<protein>
    <recommendedName>
        <fullName evidence="13">Annexin</fullName>
    </recommendedName>
</protein>
<keyword evidence="6 13" id="KW-0677">Repeat</keyword>
<dbReference type="PANTHER" id="PTHR10502">
    <property type="entry name" value="ANNEXIN"/>
    <property type="match status" value="1"/>
</dbReference>
<evidence type="ECO:0000256" key="9">
    <source>
        <dbReference type="ARBA" id="ARBA00023216"/>
    </source>
</evidence>
<dbReference type="FunFam" id="1.10.220.10:FF:000003">
    <property type="entry name" value="Annexin"/>
    <property type="match status" value="1"/>
</dbReference>
<comment type="subunit">
    <text evidence="12">Tetramer of 2 light chains (p10 proteins) and 2 heavy chains (p36 proteins).</text>
</comment>
<dbReference type="Ensembl" id="ENSXETT00000100512">
    <property type="protein sequence ID" value="ENSXETP00000065958"/>
    <property type="gene ID" value="ENSXETG00000027478"/>
</dbReference>
<dbReference type="FunCoup" id="A0A6I8PZW3">
    <property type="interactions" value="969"/>
</dbReference>
<dbReference type="InterPro" id="IPR001464">
    <property type="entry name" value="Annexin"/>
</dbReference>
<dbReference type="GO" id="GO:0005509">
    <property type="term" value="F:calcium ion binding"/>
    <property type="evidence" value="ECO:0007669"/>
    <property type="project" value="InterPro"/>
</dbReference>
<comment type="subcellular location">
    <subcellularLocation>
        <location evidence="1">Secreted</location>
        <location evidence="1">Extracellular space</location>
        <location evidence="1">Extracellular matrix</location>
        <location evidence="1">Basement membrane</location>
    </subcellularLocation>
</comment>
<sequence>MTYSPVGVFYMRSDTLFWDRFLDARYQVRSSPLDHSRPEHSLLKGLHLKYQLILLCILQVGYSVPKVSHLLYSIVTNSYTAVAKEATMAFMQAFLDQAKFLCDPDYATQQPSGGLKGAPGFNPSADAATLDKAIKTKGVDEATIIDILTKRNNAQRQEIKNAYQKSQGKPLEECLKKALSGKFEDVVIGLLRTPAEFDAHELKHATKGFGTDEDTLIEILTSRNNRQILDIARVYKEVYKCELTKDLISDTSGDFQKALVALAKGDRSEDTRVNDEIVDNDARALYEAGEKRKGTDVNAFTTILTTRSFQHLQKVFMRYTKYSQHEMNKALDLELKGDIEKCLTAIVKCASNRAAFFAEKLHEAMKGSGTRDKDLIRIMVSRSEIDMNEIKAQYQRLYGKSLHQAILDDTKGDYETILIALCGGK</sequence>
<dbReference type="InParanoid" id="A0A6I8PZW3"/>
<dbReference type="AlphaFoldDB" id="A0A6I8PZW3"/>
<dbReference type="PRINTS" id="PR00199">
    <property type="entry name" value="ANNEXINIII"/>
</dbReference>
<dbReference type="PANTHER" id="PTHR10502:SF17">
    <property type="entry name" value="ANNEXIN A1"/>
    <property type="match status" value="1"/>
</dbReference>
<organism evidence="14">
    <name type="scientific">Xenopus tropicalis</name>
    <name type="common">Western clawed frog</name>
    <name type="synonym">Silurana tropicalis</name>
    <dbReference type="NCBI Taxonomy" id="8364"/>
    <lineage>
        <taxon>Eukaryota</taxon>
        <taxon>Metazoa</taxon>
        <taxon>Chordata</taxon>
        <taxon>Craniata</taxon>
        <taxon>Vertebrata</taxon>
        <taxon>Euteleostomi</taxon>
        <taxon>Amphibia</taxon>
        <taxon>Batrachia</taxon>
        <taxon>Anura</taxon>
        <taxon>Pipoidea</taxon>
        <taxon>Pipidae</taxon>
        <taxon>Xenopodinae</taxon>
        <taxon>Xenopus</taxon>
        <taxon>Silurana</taxon>
    </lineage>
</organism>
<dbReference type="Pfam" id="PF00191">
    <property type="entry name" value="Annexin"/>
    <property type="match status" value="4"/>
</dbReference>
<dbReference type="SUPFAM" id="SSF47874">
    <property type="entry name" value="Annexin"/>
    <property type="match status" value="1"/>
</dbReference>
<reference evidence="14" key="2">
    <citation type="submission" date="2020-05" db="UniProtKB">
        <authorList>
            <consortium name="Ensembl"/>
        </authorList>
    </citation>
    <scope>IDENTIFICATION</scope>
</reference>
<keyword evidence="7 13" id="KW-0106">Calcium</keyword>
<dbReference type="SMART" id="SM00335">
    <property type="entry name" value="ANX"/>
    <property type="match status" value="4"/>
</dbReference>
<comment type="function">
    <text evidence="11">Calcium-regulated membrane-binding protein whose affinity for calcium is greatly enhanced by anionic phospholipids. It binds two calcium ions with high affinity.</text>
</comment>
<dbReference type="GeneTree" id="ENSGT00940000155221"/>
<dbReference type="GO" id="GO:0005604">
    <property type="term" value="C:basement membrane"/>
    <property type="evidence" value="ECO:0007669"/>
    <property type="project" value="UniProtKB-SubCell"/>
</dbReference>
<keyword evidence="4" id="KW-0272">Extracellular matrix</keyword>
<evidence type="ECO:0000313" key="14">
    <source>
        <dbReference type="Ensembl" id="ENSXETP00000065958"/>
    </source>
</evidence>
<accession>A0A6I8PZW3</accession>
<evidence type="ECO:0000256" key="8">
    <source>
        <dbReference type="ARBA" id="ARBA00022869"/>
    </source>
</evidence>
<dbReference type="GO" id="GO:0004859">
    <property type="term" value="F:phospholipase inhibitor activity"/>
    <property type="evidence" value="ECO:0007669"/>
    <property type="project" value="InterPro"/>
</dbReference>
<dbReference type="FunFam" id="1.10.220.10:FF:000007">
    <property type="entry name" value="Annexin"/>
    <property type="match status" value="1"/>
</dbReference>
<keyword evidence="10 13" id="KW-0111">Calcium/phospholipid-binding</keyword>
<dbReference type="InterPro" id="IPR037104">
    <property type="entry name" value="Annexin_sf"/>
</dbReference>
<evidence type="ECO:0000256" key="12">
    <source>
        <dbReference type="ARBA" id="ARBA00063091"/>
    </source>
</evidence>
<dbReference type="PROSITE" id="PS00223">
    <property type="entry name" value="ANNEXIN_1"/>
    <property type="match status" value="3"/>
</dbReference>
<name>A0A6I8PZW3_XENTR</name>
<gene>
    <name evidence="14" type="primary">anxa1.1</name>
</gene>
<evidence type="ECO:0000256" key="3">
    <source>
        <dbReference type="ARBA" id="ARBA00022525"/>
    </source>
</evidence>
<dbReference type="GO" id="GO:0005544">
    <property type="term" value="F:calcium-dependent phospholipid binding"/>
    <property type="evidence" value="ECO:0007669"/>
    <property type="project" value="UniProtKB-KW"/>
</dbReference>
<dbReference type="InterPro" id="IPR002390">
    <property type="entry name" value="ANX3"/>
</dbReference>
<proteinExistence type="inferred from homology"/>
<keyword evidence="8" id="KW-0084">Basement membrane</keyword>
<dbReference type="Xenbase" id="XB-GENE-977623">
    <property type="gene designation" value="anxa1.1"/>
</dbReference>
<dbReference type="InterPro" id="IPR018502">
    <property type="entry name" value="Annexin_repeat"/>
</dbReference>
<keyword evidence="9 13" id="KW-0041">Annexin</keyword>
<evidence type="ECO:0000256" key="4">
    <source>
        <dbReference type="ARBA" id="ARBA00022530"/>
    </source>
</evidence>
<comment type="similarity">
    <text evidence="2 13">Belongs to the annexin family.</text>
</comment>
<evidence type="ECO:0000256" key="5">
    <source>
        <dbReference type="ARBA" id="ARBA00022553"/>
    </source>
</evidence>
<dbReference type="FunFam" id="1.10.220.10:FF:000001">
    <property type="entry name" value="Annexin"/>
    <property type="match status" value="1"/>
</dbReference>
<dbReference type="Bgee" id="ENSXETG00000027478">
    <property type="expression patterns" value="Expressed in mesonephros and 29 other cell types or tissues"/>
</dbReference>
<dbReference type="FunFam" id="1.10.220.10:FF:000002">
    <property type="entry name" value="Annexin"/>
    <property type="match status" value="1"/>
</dbReference>
<keyword evidence="3" id="KW-0964">Secreted</keyword>
<keyword evidence="5" id="KW-0597">Phosphoprotein</keyword>
<evidence type="ECO:0000256" key="6">
    <source>
        <dbReference type="ARBA" id="ARBA00022737"/>
    </source>
</evidence>
<reference evidence="14" key="1">
    <citation type="journal article" date="2010" name="Science">
        <title>The genome of the Western clawed frog Xenopus tropicalis.</title>
        <authorList>
            <person name="Hellsten U."/>
            <person name="Harland R.M."/>
            <person name="Gilchrist M.J."/>
            <person name="Hendrix D."/>
            <person name="Jurka J."/>
            <person name="Kapitonov V."/>
            <person name="Ovcharenko I."/>
            <person name="Putnam N.H."/>
            <person name="Shu S."/>
            <person name="Taher L."/>
            <person name="Blitz I.L."/>
            <person name="Blumberg B."/>
            <person name="Dichmann D.S."/>
            <person name="Dubchak I."/>
            <person name="Amaya E."/>
            <person name="Detter J.C."/>
            <person name="Fletcher R."/>
            <person name="Gerhard D.S."/>
            <person name="Goodstein D."/>
            <person name="Graves T."/>
            <person name="Grigoriev I.V."/>
            <person name="Grimwood J."/>
            <person name="Kawashima T."/>
            <person name="Lindquist E."/>
            <person name="Lucas S.M."/>
            <person name="Mead P.E."/>
            <person name="Mitros T."/>
            <person name="Ogino H."/>
            <person name="Ohta Y."/>
            <person name="Poliakov A.V."/>
            <person name="Pollet N."/>
            <person name="Robert J."/>
            <person name="Salamov A."/>
            <person name="Sater A.K."/>
            <person name="Schmutz J."/>
            <person name="Terry A."/>
            <person name="Vize P.D."/>
            <person name="Warren W.C."/>
            <person name="Wells D."/>
            <person name="Wills A."/>
            <person name="Wilson R.K."/>
            <person name="Zimmerman L.B."/>
            <person name="Zorn A.M."/>
            <person name="Grainger R."/>
            <person name="Grammer T."/>
            <person name="Khokha M.K."/>
            <person name="Richardson P.M."/>
            <person name="Rokhsar D.S."/>
        </authorList>
    </citation>
    <scope>NUCLEOTIDE SEQUENCE [LARGE SCALE GENOMIC DNA]</scope>
    <source>
        <strain evidence="14">Nigerian</strain>
    </source>
</reference>
<dbReference type="PROSITE" id="PS51897">
    <property type="entry name" value="ANNEXIN_2"/>
    <property type="match status" value="4"/>
</dbReference>